<evidence type="ECO:0000259" key="5">
    <source>
        <dbReference type="PROSITE" id="PS51144"/>
    </source>
</evidence>
<evidence type="ECO:0000256" key="3">
    <source>
        <dbReference type="ARBA" id="ARBA00022833"/>
    </source>
</evidence>
<dbReference type="InterPro" id="IPR036398">
    <property type="entry name" value="CA_dom_sf"/>
</dbReference>
<dbReference type="InterPro" id="IPR018338">
    <property type="entry name" value="Carbonic_anhydrase_a-class_CS"/>
</dbReference>
<dbReference type="PANTHER" id="PTHR18952:SF176">
    <property type="entry name" value="CARBONIC ANHYDRASE"/>
    <property type="match status" value="1"/>
</dbReference>
<dbReference type="Gene3D" id="3.30.420.10">
    <property type="entry name" value="Ribonuclease H-like superfamily/Ribonuclease H"/>
    <property type="match status" value="1"/>
</dbReference>
<protein>
    <recommendedName>
        <fullName evidence="4">Carbonic anhydrase</fullName>
        <ecNumber evidence="4">4.2.1.1</ecNumber>
    </recommendedName>
</protein>
<evidence type="ECO:0000313" key="6">
    <source>
        <dbReference type="Proteomes" id="UP000095283"/>
    </source>
</evidence>
<dbReference type="GO" id="GO:0005737">
    <property type="term" value="C:cytoplasm"/>
    <property type="evidence" value="ECO:0007669"/>
    <property type="project" value="TreeGrafter"/>
</dbReference>
<dbReference type="WBParaSite" id="Hba_08436">
    <property type="protein sequence ID" value="Hba_08436"/>
    <property type="gene ID" value="Hba_08436"/>
</dbReference>
<dbReference type="GO" id="GO:0008270">
    <property type="term" value="F:zinc ion binding"/>
    <property type="evidence" value="ECO:0007669"/>
    <property type="project" value="UniProtKB-UniRule"/>
</dbReference>
<dbReference type="SMART" id="SM01057">
    <property type="entry name" value="Carb_anhydrase"/>
    <property type="match status" value="1"/>
</dbReference>
<dbReference type="AlphaFoldDB" id="A0A1I7WTE9"/>
<reference evidence="7" key="1">
    <citation type="submission" date="2016-11" db="UniProtKB">
        <authorList>
            <consortium name="WormBaseParasite"/>
        </authorList>
    </citation>
    <scope>IDENTIFICATION</scope>
</reference>
<proteinExistence type="inferred from homology"/>
<dbReference type="Gene3D" id="3.10.200.10">
    <property type="entry name" value="Alpha carbonic anhydrase"/>
    <property type="match status" value="1"/>
</dbReference>
<sequence length="423" mass="47077">MRWGKFASSESGYHMNSLTTALAAGSTHASRCLPGNARRFLWEIVTGEQNGSFINTTPKSETVTAGCYSRQMIDLLDVMEQKRPFIGQGSRKVILLHDNATPHVALSTQKTIFNLDWEVLPHAAYSSDLASSDYHLFRPMRNYIAEQMAFLSQLSSHLQTLKEKTVTMAEGAPAIGAHLQLIKDGAPRLVESAMNAKNGLLNKVKLDSIGKVLNVSSLGRSQSPIDIVPLITAFGEHLQNAEFRVEYQSNGDFKVLNSGSAMWLIRDGNDSELALSFIPEEQYHLDAVTWHWGSEPMNGSEHTIGGVGYAGELHLIHRNTRFPTMEMALKQPNGALSLAIFLNSHDENPAITPFIDLLSNVTYKGNECRLGAFNFTALFPPAGTRNITFIFVRHHFQLNLHAVDGFHYEVIYTHLMDTPLYYI</sequence>
<dbReference type="InterPro" id="IPR001148">
    <property type="entry name" value="CA_dom"/>
</dbReference>
<comment type="catalytic activity">
    <reaction evidence="4">
        <text>hydrogencarbonate + H(+) = CO2 + H2O</text>
        <dbReference type="Rhea" id="RHEA:10748"/>
        <dbReference type="ChEBI" id="CHEBI:15377"/>
        <dbReference type="ChEBI" id="CHEBI:15378"/>
        <dbReference type="ChEBI" id="CHEBI:16526"/>
        <dbReference type="ChEBI" id="CHEBI:17544"/>
        <dbReference type="EC" id="4.2.1.1"/>
    </reaction>
</comment>
<dbReference type="PROSITE" id="PS51144">
    <property type="entry name" value="ALPHA_CA_2"/>
    <property type="match status" value="1"/>
</dbReference>
<feature type="domain" description="Alpha-carbonic anhydrase" evidence="5">
    <location>
        <begin position="192"/>
        <end position="423"/>
    </location>
</feature>
<evidence type="ECO:0000256" key="1">
    <source>
        <dbReference type="ARBA" id="ARBA00010718"/>
    </source>
</evidence>
<dbReference type="GO" id="GO:0003676">
    <property type="term" value="F:nucleic acid binding"/>
    <property type="evidence" value="ECO:0007669"/>
    <property type="project" value="InterPro"/>
</dbReference>
<dbReference type="InterPro" id="IPR036397">
    <property type="entry name" value="RNaseH_sf"/>
</dbReference>
<keyword evidence="2 4" id="KW-0479">Metal-binding</keyword>
<evidence type="ECO:0000256" key="2">
    <source>
        <dbReference type="ARBA" id="ARBA00022723"/>
    </source>
</evidence>
<dbReference type="PROSITE" id="PS00162">
    <property type="entry name" value="ALPHA_CA_1"/>
    <property type="match status" value="1"/>
</dbReference>
<name>A0A1I7WTE9_HETBA</name>
<dbReference type="PANTHER" id="PTHR18952">
    <property type="entry name" value="CARBONIC ANHYDRASE"/>
    <property type="match status" value="1"/>
</dbReference>
<comment type="similarity">
    <text evidence="1 4">Belongs to the alpha-carbonic anhydrase family.</text>
</comment>
<keyword evidence="4" id="KW-0456">Lyase</keyword>
<dbReference type="SUPFAM" id="SSF51069">
    <property type="entry name" value="Carbonic anhydrase"/>
    <property type="match status" value="1"/>
</dbReference>
<dbReference type="InterPro" id="IPR023561">
    <property type="entry name" value="Carbonic_anhydrase_a-class"/>
</dbReference>
<keyword evidence="3 4" id="KW-0862">Zinc</keyword>
<dbReference type="Proteomes" id="UP000095283">
    <property type="component" value="Unplaced"/>
</dbReference>
<dbReference type="GO" id="GO:0004089">
    <property type="term" value="F:carbonate dehydratase activity"/>
    <property type="evidence" value="ECO:0007669"/>
    <property type="project" value="UniProtKB-UniRule"/>
</dbReference>
<dbReference type="EC" id="4.2.1.1" evidence="4"/>
<evidence type="ECO:0000256" key="4">
    <source>
        <dbReference type="RuleBase" id="RU367011"/>
    </source>
</evidence>
<comment type="cofactor">
    <cofactor evidence="4">
        <name>Zn(2+)</name>
        <dbReference type="ChEBI" id="CHEBI:29105"/>
    </cofactor>
</comment>
<organism evidence="6 7">
    <name type="scientific">Heterorhabditis bacteriophora</name>
    <name type="common">Entomopathogenic nematode worm</name>
    <dbReference type="NCBI Taxonomy" id="37862"/>
    <lineage>
        <taxon>Eukaryota</taxon>
        <taxon>Metazoa</taxon>
        <taxon>Ecdysozoa</taxon>
        <taxon>Nematoda</taxon>
        <taxon>Chromadorea</taxon>
        <taxon>Rhabditida</taxon>
        <taxon>Rhabditina</taxon>
        <taxon>Rhabditomorpha</taxon>
        <taxon>Strongyloidea</taxon>
        <taxon>Heterorhabditidae</taxon>
        <taxon>Heterorhabditis</taxon>
    </lineage>
</organism>
<accession>A0A1I7WTE9</accession>
<keyword evidence="6" id="KW-1185">Reference proteome</keyword>
<dbReference type="Pfam" id="PF00194">
    <property type="entry name" value="Carb_anhydrase"/>
    <property type="match status" value="1"/>
</dbReference>
<comment type="function">
    <text evidence="4">Reversible hydration of carbon dioxide.</text>
</comment>
<evidence type="ECO:0000313" key="7">
    <source>
        <dbReference type="WBParaSite" id="Hba_08436"/>
    </source>
</evidence>